<evidence type="ECO:0000313" key="2">
    <source>
        <dbReference type="EMBL" id="EEF62537.1"/>
    </source>
</evidence>
<dbReference type="EMBL" id="ABOX02000004">
    <property type="protein sequence ID" value="EEF62537.1"/>
    <property type="molecule type" value="Genomic_DNA"/>
</dbReference>
<evidence type="ECO:0000256" key="1">
    <source>
        <dbReference type="SAM" id="Phobius"/>
    </source>
</evidence>
<keyword evidence="1" id="KW-0472">Membrane</keyword>
<gene>
    <name evidence="2" type="ORF">Cflav_PD5172</name>
</gene>
<protein>
    <submittedName>
        <fullName evidence="2">Uncharacterized protein</fullName>
    </submittedName>
</protein>
<reference evidence="2 3" key="1">
    <citation type="journal article" date="2011" name="J. Bacteriol.">
        <title>Genome sequence of 'Pedosphaera parvula' Ellin514, an aerobic Verrucomicrobial isolate from pasture soil.</title>
        <authorList>
            <person name="Kant R."/>
            <person name="van Passel M.W."/>
            <person name="Sangwan P."/>
            <person name="Palva A."/>
            <person name="Lucas S."/>
            <person name="Copeland A."/>
            <person name="Lapidus A."/>
            <person name="Glavina Del Rio T."/>
            <person name="Dalin E."/>
            <person name="Tice H."/>
            <person name="Bruce D."/>
            <person name="Goodwin L."/>
            <person name="Pitluck S."/>
            <person name="Chertkov O."/>
            <person name="Larimer F.W."/>
            <person name="Land M.L."/>
            <person name="Hauser L."/>
            <person name="Brettin T.S."/>
            <person name="Detter J.C."/>
            <person name="Han S."/>
            <person name="de Vos W.M."/>
            <person name="Janssen P.H."/>
            <person name="Smidt H."/>
        </authorList>
    </citation>
    <scope>NUCLEOTIDE SEQUENCE [LARGE SCALE GENOMIC DNA]</scope>
    <source>
        <strain evidence="2 3">Ellin514</strain>
    </source>
</reference>
<sequence>MQQTISDAPEPEFYILLFFSGAVFAVCALIAAGLFILGRRTKSKTLKIAAAVPLGCGTVVFAPMLLLLILWIGYWIFGNKPSVERQSQPGPPTSTNYVK</sequence>
<keyword evidence="3" id="KW-1185">Reference proteome</keyword>
<feature type="transmembrane region" description="Helical" evidence="1">
    <location>
        <begin position="49"/>
        <end position="77"/>
    </location>
</feature>
<dbReference type="AlphaFoldDB" id="B9XC69"/>
<dbReference type="Proteomes" id="UP000003688">
    <property type="component" value="Unassembled WGS sequence"/>
</dbReference>
<accession>B9XC69</accession>
<evidence type="ECO:0000313" key="3">
    <source>
        <dbReference type="Proteomes" id="UP000003688"/>
    </source>
</evidence>
<organism evidence="2 3">
    <name type="scientific">Pedosphaera parvula (strain Ellin514)</name>
    <dbReference type="NCBI Taxonomy" id="320771"/>
    <lineage>
        <taxon>Bacteria</taxon>
        <taxon>Pseudomonadati</taxon>
        <taxon>Verrucomicrobiota</taxon>
        <taxon>Pedosphaerae</taxon>
        <taxon>Pedosphaerales</taxon>
        <taxon>Pedosphaeraceae</taxon>
        <taxon>Pedosphaera</taxon>
    </lineage>
</organism>
<name>B9XC69_PEDPL</name>
<keyword evidence="1" id="KW-1133">Transmembrane helix</keyword>
<proteinExistence type="predicted"/>
<comment type="caution">
    <text evidence="2">The sequence shown here is derived from an EMBL/GenBank/DDBJ whole genome shotgun (WGS) entry which is preliminary data.</text>
</comment>
<feature type="transmembrane region" description="Helical" evidence="1">
    <location>
        <begin position="13"/>
        <end position="37"/>
    </location>
</feature>
<dbReference type="STRING" id="320771.Cflav_PD5172"/>
<keyword evidence="1" id="KW-0812">Transmembrane</keyword>